<sequence>SNKRVLYFKFDKTFTKKTTTTEKVLTFSFRIYSKYTVGKYEDLLKEHENLIKTLEVLEKKQTETVVAKEEVKHWETKYGELHKKYGELKEMLEKLEKAVEYLNSSDEVGVDSGVIEISRYEEGNQREESNGEAERERERERESLLVLDG</sequence>
<name>A0A6J0N389_RAPSA</name>
<evidence type="ECO:0000256" key="1">
    <source>
        <dbReference type="SAM" id="Coils"/>
    </source>
</evidence>
<keyword evidence="1" id="KW-0175">Coiled coil</keyword>
<evidence type="ECO:0000313" key="3">
    <source>
        <dbReference type="Proteomes" id="UP000504610"/>
    </source>
</evidence>
<protein>
    <submittedName>
        <fullName evidence="4">Uncharacterized protein LOC108850036</fullName>
    </submittedName>
</protein>
<feature type="compositionally biased region" description="Basic and acidic residues" evidence="2">
    <location>
        <begin position="119"/>
        <end position="143"/>
    </location>
</feature>
<organism evidence="3 4">
    <name type="scientific">Raphanus sativus</name>
    <name type="common">Radish</name>
    <name type="synonym">Raphanus raphanistrum var. sativus</name>
    <dbReference type="NCBI Taxonomy" id="3726"/>
    <lineage>
        <taxon>Eukaryota</taxon>
        <taxon>Viridiplantae</taxon>
        <taxon>Streptophyta</taxon>
        <taxon>Embryophyta</taxon>
        <taxon>Tracheophyta</taxon>
        <taxon>Spermatophyta</taxon>
        <taxon>Magnoliopsida</taxon>
        <taxon>eudicotyledons</taxon>
        <taxon>Gunneridae</taxon>
        <taxon>Pentapetalae</taxon>
        <taxon>rosids</taxon>
        <taxon>malvids</taxon>
        <taxon>Brassicales</taxon>
        <taxon>Brassicaceae</taxon>
        <taxon>Brassiceae</taxon>
        <taxon>Raphanus</taxon>
    </lineage>
</organism>
<dbReference type="Proteomes" id="UP000504610">
    <property type="component" value="Chromosome 4"/>
</dbReference>
<evidence type="ECO:0000313" key="4">
    <source>
        <dbReference type="RefSeq" id="XP_018479122.2"/>
    </source>
</evidence>
<dbReference type="AlphaFoldDB" id="A0A6J0N389"/>
<evidence type="ECO:0000256" key="2">
    <source>
        <dbReference type="SAM" id="MobiDB-lite"/>
    </source>
</evidence>
<gene>
    <name evidence="4" type="primary">LOC108850036</name>
</gene>
<dbReference type="RefSeq" id="XP_018479122.2">
    <property type="nucleotide sequence ID" value="XM_018623620.2"/>
</dbReference>
<reference evidence="3" key="1">
    <citation type="journal article" date="2019" name="Database">
        <title>The radish genome database (RadishGD): an integrated information resource for radish genomics.</title>
        <authorList>
            <person name="Yu H.J."/>
            <person name="Baek S."/>
            <person name="Lee Y.J."/>
            <person name="Cho A."/>
            <person name="Mun J.H."/>
        </authorList>
    </citation>
    <scope>NUCLEOTIDE SEQUENCE [LARGE SCALE GENOMIC DNA]</scope>
    <source>
        <strain evidence="3">cv. WK10039</strain>
    </source>
</reference>
<reference evidence="4" key="2">
    <citation type="submission" date="2025-08" db="UniProtKB">
        <authorList>
            <consortium name="RefSeq"/>
        </authorList>
    </citation>
    <scope>IDENTIFICATION</scope>
    <source>
        <tissue evidence="4">Leaf</tissue>
    </source>
</reference>
<feature type="coiled-coil region" evidence="1">
    <location>
        <begin position="37"/>
        <end position="105"/>
    </location>
</feature>
<dbReference type="GeneID" id="108850036"/>
<feature type="region of interest" description="Disordered" evidence="2">
    <location>
        <begin position="119"/>
        <end position="149"/>
    </location>
</feature>
<feature type="non-terminal residue" evidence="4">
    <location>
        <position position="1"/>
    </location>
</feature>
<accession>A0A6J0N389</accession>
<dbReference type="KEGG" id="rsz:108850036"/>
<proteinExistence type="predicted"/>
<keyword evidence="3" id="KW-1185">Reference proteome</keyword>